<proteinExistence type="inferred from homology"/>
<evidence type="ECO:0000256" key="2">
    <source>
        <dbReference type="ARBA" id="ARBA00022679"/>
    </source>
</evidence>
<evidence type="ECO:0000256" key="4">
    <source>
        <dbReference type="RuleBase" id="RU003733"/>
    </source>
</evidence>
<dbReference type="RefSeq" id="WP_382369864.1">
    <property type="nucleotide sequence ID" value="NZ_JBHLWB010000003.1"/>
</dbReference>
<feature type="domain" description="Carbohydrate kinase FGGY N-terminal" evidence="5">
    <location>
        <begin position="4"/>
        <end position="249"/>
    </location>
</feature>
<evidence type="ECO:0000256" key="1">
    <source>
        <dbReference type="ARBA" id="ARBA00009156"/>
    </source>
</evidence>
<dbReference type="InterPro" id="IPR043129">
    <property type="entry name" value="ATPase_NBD"/>
</dbReference>
<organism evidence="7 8">
    <name type="scientific">Gallibacterium trehalosifermentans</name>
    <dbReference type="NCBI Taxonomy" id="516935"/>
    <lineage>
        <taxon>Bacteria</taxon>
        <taxon>Pseudomonadati</taxon>
        <taxon>Pseudomonadota</taxon>
        <taxon>Gammaproteobacteria</taxon>
        <taxon>Pasteurellales</taxon>
        <taxon>Pasteurellaceae</taxon>
        <taxon>Gallibacterium</taxon>
    </lineage>
</organism>
<dbReference type="Gene3D" id="3.30.420.40">
    <property type="match status" value="2"/>
</dbReference>
<dbReference type="Proteomes" id="UP001589767">
    <property type="component" value="Unassembled WGS sequence"/>
</dbReference>
<dbReference type="EC" id="2.7.1.-" evidence="7"/>
<sequence>MAFWLGIDCGGTFIKAGIYDDKGQEYGTFRQGLAVISSQPGWAERDLNELWQSCIDVISGVIKKSQIAPEFIQGVGISAQGKGLFLLDKQRKPLGNGILSSDQRALQIVKQWQAEQIPQQLYPTTRQTLWTGHPVSILRWIKEHQAERYHNIGAVMMSHDYLRFCLTDQIACEVTNISESNLYNMQTGQYDAALAKLLQIEEVLPAFPPIIQSSEIAGYITESAAKATGLCVGTPVMGGLFDVVSTALCSGISCEKQGEKTALNVVLGTWTVVSGITDYIDQQLPFVYGRYAEKGQFLVHEASPTSAGNLEWFTQQWADLSYDKINEMVASLPKAESSVLFVPFLYGSNAGLGVRAGFYGLQAIHTQAHLLQAVYEGVIFSLMTHLERVLQRFPKTDVLRVTGGPARSEVWRQMLADLTGLPIEVPLVSETGCLGAALTAMVGKGIYDDFTTAQQQLQHDVLSISPDWSAHQKYREKYQRYTQFVNAIKMLEQ</sequence>
<dbReference type="PIRSF" id="PIRSF000538">
    <property type="entry name" value="GlpK"/>
    <property type="match status" value="1"/>
</dbReference>
<dbReference type="Pfam" id="PF02782">
    <property type="entry name" value="FGGY_C"/>
    <property type="match status" value="1"/>
</dbReference>
<dbReference type="SUPFAM" id="SSF53067">
    <property type="entry name" value="Actin-like ATPase domain"/>
    <property type="match status" value="2"/>
</dbReference>
<dbReference type="InterPro" id="IPR000577">
    <property type="entry name" value="Carb_kinase_FGGY"/>
</dbReference>
<keyword evidence="8" id="KW-1185">Reference proteome</keyword>
<keyword evidence="2 4" id="KW-0808">Transferase</keyword>
<keyword evidence="3 4" id="KW-0418">Kinase</keyword>
<dbReference type="GO" id="GO:0016301">
    <property type="term" value="F:kinase activity"/>
    <property type="evidence" value="ECO:0007669"/>
    <property type="project" value="UniProtKB-KW"/>
</dbReference>
<protein>
    <submittedName>
        <fullName evidence="7">FGGY-family carbohydrate kinase</fullName>
        <ecNumber evidence="7">2.7.1.-</ecNumber>
    </submittedName>
</protein>
<dbReference type="InterPro" id="IPR018485">
    <property type="entry name" value="FGGY_C"/>
</dbReference>
<dbReference type="InterPro" id="IPR018483">
    <property type="entry name" value="Carb_kinase_FGGY_CS"/>
</dbReference>
<comment type="caution">
    <text evidence="7">The sequence shown here is derived from an EMBL/GenBank/DDBJ whole genome shotgun (WGS) entry which is preliminary data.</text>
</comment>
<comment type="similarity">
    <text evidence="1 4">Belongs to the FGGY kinase family.</text>
</comment>
<dbReference type="EMBL" id="JBHLWB010000003">
    <property type="protein sequence ID" value="MFC0308923.1"/>
    <property type="molecule type" value="Genomic_DNA"/>
</dbReference>
<dbReference type="InterPro" id="IPR050406">
    <property type="entry name" value="FGGY_Carb_Kinase"/>
</dbReference>
<dbReference type="PANTHER" id="PTHR43095:SF3">
    <property type="entry name" value="L-XYLULOSE_3-KETO-L-GULONATE KINASE"/>
    <property type="match status" value="1"/>
</dbReference>
<reference evidence="7 8" key="1">
    <citation type="submission" date="2024-09" db="EMBL/GenBank/DDBJ databases">
        <authorList>
            <person name="Sun Q."/>
            <person name="Mori K."/>
        </authorList>
    </citation>
    <scope>NUCLEOTIDE SEQUENCE [LARGE SCALE GENOMIC DNA]</scope>
    <source>
        <strain evidence="7 8">CCM 7539</strain>
    </source>
</reference>
<evidence type="ECO:0000313" key="7">
    <source>
        <dbReference type="EMBL" id="MFC0308923.1"/>
    </source>
</evidence>
<dbReference type="PANTHER" id="PTHR43095">
    <property type="entry name" value="SUGAR KINASE"/>
    <property type="match status" value="1"/>
</dbReference>
<accession>A0ABV6H0D6</accession>
<evidence type="ECO:0000259" key="6">
    <source>
        <dbReference type="Pfam" id="PF02782"/>
    </source>
</evidence>
<evidence type="ECO:0000256" key="3">
    <source>
        <dbReference type="ARBA" id="ARBA00022777"/>
    </source>
</evidence>
<name>A0ABV6H0D6_9PAST</name>
<feature type="domain" description="Carbohydrate kinase FGGY C-terminal" evidence="6">
    <location>
        <begin position="263"/>
        <end position="442"/>
    </location>
</feature>
<dbReference type="Pfam" id="PF00370">
    <property type="entry name" value="FGGY_N"/>
    <property type="match status" value="1"/>
</dbReference>
<dbReference type="CDD" id="cd07802">
    <property type="entry name" value="ASKHA_NBD_FGGY_EcLyxK-like"/>
    <property type="match status" value="1"/>
</dbReference>
<dbReference type="PROSITE" id="PS00445">
    <property type="entry name" value="FGGY_KINASES_2"/>
    <property type="match status" value="1"/>
</dbReference>
<gene>
    <name evidence="7" type="ORF">ACFFHK_04270</name>
</gene>
<evidence type="ECO:0000313" key="8">
    <source>
        <dbReference type="Proteomes" id="UP001589767"/>
    </source>
</evidence>
<evidence type="ECO:0000259" key="5">
    <source>
        <dbReference type="Pfam" id="PF00370"/>
    </source>
</evidence>
<dbReference type="InterPro" id="IPR018484">
    <property type="entry name" value="FGGY_N"/>
</dbReference>